<proteinExistence type="predicted"/>
<sequence>MNPDVNDDAARTAVFNPLIPSRFREGKSPRNIPGGDGMLPRHSDATGPSQAAFLSCTFLPADFSKLHLSDSLHPQVTHVSSSHSGCSITSDSGSSSLSDIYQAVRDSGAQRSFSETKRTPPLEARDAAAQPVWCVWIVKRGLAGLNQAGEREAEEEEEEE</sequence>
<feature type="region of interest" description="Disordered" evidence="7">
    <location>
        <begin position="76"/>
        <end position="101"/>
    </location>
</feature>
<keyword evidence="4" id="KW-0963">Cytoplasm</keyword>
<keyword evidence="3" id="KW-1003">Cell membrane</keyword>
<comment type="subcellular location">
    <subcellularLocation>
        <location evidence="1">Cell membrane</location>
    </subcellularLocation>
    <subcellularLocation>
        <location evidence="2">Cytoplasm</location>
    </subcellularLocation>
</comment>
<dbReference type="Proteomes" id="UP000824540">
    <property type="component" value="Unassembled WGS sequence"/>
</dbReference>
<accession>A0A8T2P794</accession>
<keyword evidence="9" id="KW-1185">Reference proteome</keyword>
<organism evidence="8 9">
    <name type="scientific">Albula glossodonta</name>
    <name type="common">roundjaw bonefish</name>
    <dbReference type="NCBI Taxonomy" id="121402"/>
    <lineage>
        <taxon>Eukaryota</taxon>
        <taxon>Metazoa</taxon>
        <taxon>Chordata</taxon>
        <taxon>Craniata</taxon>
        <taxon>Vertebrata</taxon>
        <taxon>Euteleostomi</taxon>
        <taxon>Actinopterygii</taxon>
        <taxon>Neopterygii</taxon>
        <taxon>Teleostei</taxon>
        <taxon>Albuliformes</taxon>
        <taxon>Albulidae</taxon>
        <taxon>Albula</taxon>
    </lineage>
</organism>
<dbReference type="GO" id="GO:0005737">
    <property type="term" value="C:cytoplasm"/>
    <property type="evidence" value="ECO:0007669"/>
    <property type="project" value="UniProtKB-SubCell"/>
</dbReference>
<feature type="region of interest" description="Disordered" evidence="7">
    <location>
        <begin position="20"/>
        <end position="46"/>
    </location>
</feature>
<name>A0A8T2P794_9TELE</name>
<evidence type="ECO:0000256" key="7">
    <source>
        <dbReference type="SAM" id="MobiDB-lite"/>
    </source>
</evidence>
<evidence type="ECO:0000313" key="9">
    <source>
        <dbReference type="Proteomes" id="UP000824540"/>
    </source>
</evidence>
<keyword evidence="6" id="KW-0472">Membrane</keyword>
<gene>
    <name evidence="8" type="ORF">JZ751_006058</name>
</gene>
<evidence type="ECO:0000256" key="4">
    <source>
        <dbReference type="ARBA" id="ARBA00022490"/>
    </source>
</evidence>
<evidence type="ECO:0000256" key="5">
    <source>
        <dbReference type="ARBA" id="ARBA00022553"/>
    </source>
</evidence>
<evidence type="ECO:0000256" key="3">
    <source>
        <dbReference type="ARBA" id="ARBA00022475"/>
    </source>
</evidence>
<comment type="caution">
    <text evidence="8">The sequence shown here is derived from an EMBL/GenBank/DDBJ whole genome shotgun (WGS) entry which is preliminary data.</text>
</comment>
<feature type="compositionally biased region" description="Low complexity" evidence="7">
    <location>
        <begin position="76"/>
        <end position="100"/>
    </location>
</feature>
<keyword evidence="5" id="KW-0597">Phosphoprotein</keyword>
<protein>
    <submittedName>
        <fullName evidence="8">Uncharacterized protein</fullName>
    </submittedName>
</protein>
<dbReference type="EMBL" id="JAFBMS010000014">
    <property type="protein sequence ID" value="KAG9347131.1"/>
    <property type="molecule type" value="Genomic_DNA"/>
</dbReference>
<evidence type="ECO:0000313" key="8">
    <source>
        <dbReference type="EMBL" id="KAG9347131.1"/>
    </source>
</evidence>
<reference evidence="8" key="1">
    <citation type="thesis" date="2021" institute="BYU ScholarsArchive" country="Provo, UT, USA">
        <title>Applications of and Algorithms for Genome Assembly and Genomic Analyses with an Emphasis on Marine Teleosts.</title>
        <authorList>
            <person name="Pickett B.D."/>
        </authorList>
    </citation>
    <scope>NUCLEOTIDE SEQUENCE</scope>
    <source>
        <strain evidence="8">HI-2016</strain>
    </source>
</reference>
<dbReference type="PANTHER" id="PTHR45161">
    <property type="entry name" value="CYTOSKELETON-ASSOCIATED PROTEIN 4"/>
    <property type="match status" value="1"/>
</dbReference>
<evidence type="ECO:0000256" key="2">
    <source>
        <dbReference type="ARBA" id="ARBA00004496"/>
    </source>
</evidence>
<dbReference type="PANTHER" id="PTHR45161:SF2">
    <property type="entry name" value="RAP GUANINE NUCLEOTIDE EXCHANGE FACTOR 2"/>
    <property type="match status" value="1"/>
</dbReference>
<dbReference type="GO" id="GO:0005886">
    <property type="term" value="C:plasma membrane"/>
    <property type="evidence" value="ECO:0007669"/>
    <property type="project" value="UniProtKB-SubCell"/>
</dbReference>
<dbReference type="AlphaFoldDB" id="A0A8T2P794"/>
<evidence type="ECO:0000256" key="1">
    <source>
        <dbReference type="ARBA" id="ARBA00004236"/>
    </source>
</evidence>
<evidence type="ECO:0000256" key="6">
    <source>
        <dbReference type="ARBA" id="ARBA00023136"/>
    </source>
</evidence>